<protein>
    <submittedName>
        <fullName evidence="1">Uncharacterized protein</fullName>
    </submittedName>
</protein>
<evidence type="ECO:0000313" key="2">
    <source>
        <dbReference type="Proteomes" id="UP000241645"/>
    </source>
</evidence>
<comment type="caution">
    <text evidence="1">The sequence shown here is derived from an EMBL/GenBank/DDBJ whole genome shotgun (WGS) entry which is preliminary data.</text>
</comment>
<dbReference type="RefSeq" id="WP_106836218.1">
    <property type="nucleotide sequence ID" value="NZ_JARMEW010000043.1"/>
</dbReference>
<proteinExistence type="predicted"/>
<gene>
    <name evidence="1" type="ORF">C7R92_26640</name>
</gene>
<dbReference type="EMBL" id="PXZO01000058">
    <property type="protein sequence ID" value="PSK04639.1"/>
    <property type="molecule type" value="Genomic_DNA"/>
</dbReference>
<accession>A0ABX5FJI4</accession>
<organism evidence="1 2">
    <name type="scientific">Brevibacillus porteri</name>
    <dbReference type="NCBI Taxonomy" id="2126350"/>
    <lineage>
        <taxon>Bacteria</taxon>
        <taxon>Bacillati</taxon>
        <taxon>Bacillota</taxon>
        <taxon>Bacilli</taxon>
        <taxon>Bacillales</taxon>
        <taxon>Paenibacillaceae</taxon>
        <taxon>Brevibacillus</taxon>
    </lineage>
</organism>
<reference evidence="1 2" key="1">
    <citation type="submission" date="2018-03" db="EMBL/GenBank/DDBJ databases">
        <title>Brevisbacillus phylogenomics.</title>
        <authorList>
            <person name="Dunlap C."/>
        </authorList>
    </citation>
    <scope>NUCLEOTIDE SEQUENCE [LARGE SCALE GENOMIC DNA]</scope>
    <source>
        <strain evidence="1 2">NRRL B-41110</strain>
    </source>
</reference>
<dbReference type="Proteomes" id="UP000241645">
    <property type="component" value="Unassembled WGS sequence"/>
</dbReference>
<keyword evidence="2" id="KW-1185">Reference proteome</keyword>
<name>A0ABX5FJI4_9BACL</name>
<evidence type="ECO:0000313" key="1">
    <source>
        <dbReference type="EMBL" id="PSK04639.1"/>
    </source>
</evidence>
<sequence>MDPNKLSLKLTYLNELQQLSHSPHFAAGNIGDRILRVCDNIEIELGIATSPSVLNIAVKGEVDPLKIVDEVFRTVGETRGTRFNGI</sequence>
<dbReference type="GeneID" id="95753671"/>